<proteinExistence type="predicted"/>
<evidence type="ECO:0000313" key="2">
    <source>
        <dbReference type="Proteomes" id="UP000295008"/>
    </source>
</evidence>
<keyword evidence="2" id="KW-1185">Reference proteome</keyword>
<reference evidence="1 2" key="1">
    <citation type="submission" date="2019-03" db="EMBL/GenBank/DDBJ databases">
        <title>Genomic Encyclopedia of Type Strains, Phase IV (KMG-IV): sequencing the most valuable type-strain genomes for metagenomic binning, comparative biology and taxonomic classification.</title>
        <authorList>
            <person name="Goeker M."/>
        </authorList>
    </citation>
    <scope>NUCLEOTIDE SEQUENCE [LARGE SCALE GENOMIC DNA]</scope>
    <source>
        <strain evidence="1 2">LX-B</strain>
    </source>
</reference>
<protein>
    <submittedName>
        <fullName evidence="1">Amidase</fullName>
    </submittedName>
</protein>
<dbReference type="EMBL" id="SLUN01000002">
    <property type="protein sequence ID" value="TCL76509.1"/>
    <property type="molecule type" value="Genomic_DNA"/>
</dbReference>
<dbReference type="Proteomes" id="UP000295008">
    <property type="component" value="Unassembled WGS sequence"/>
</dbReference>
<accession>A0A4R1SAV7</accession>
<dbReference type="RefSeq" id="WP_132012680.1">
    <property type="nucleotide sequence ID" value="NZ_SLUN01000002.1"/>
</dbReference>
<dbReference type="Gene3D" id="3.90.1300.10">
    <property type="entry name" value="Amidase signature (AS) domain"/>
    <property type="match status" value="1"/>
</dbReference>
<gene>
    <name evidence="1" type="ORF">EDC14_1002268</name>
</gene>
<sequence>MENTSVNALLQMLKISKAALRAGELRGRSVVYHRREVLDEAAGFLRENPAGTLVPFGVKNTAQIGAALVERLRALPGWLFHTVDKMAERGRAIDTDLVNPLTGRVMTGSSSASCVHILKGLNDLAIGTDGGGSVLAPALSTGLYAIMAKGLGLKGDIARVSTDRIPFLPGLGVIANRYELCQKAIAELTGIPPLSSGELDAQRIVVALPKRGSAALPDGRDMRQMLEKVRAALSDRVTWTEREFPATAERNPLIAFCQELFREDVDVVLTMEGPVELEGTGDSVLGQWGSTGARLQQQSGKYLLKVANLVDATAVALPAGELAAGLLLLGRPGVAAGRAVIKLGELLQPLYPAPEVFTQYFRDGYQAEDKGFI</sequence>
<dbReference type="OrthoDB" id="3194737at2"/>
<name>A0A4R1SAV7_HYDET</name>
<comment type="caution">
    <text evidence="1">The sequence shown here is derived from an EMBL/GenBank/DDBJ whole genome shotgun (WGS) entry which is preliminary data.</text>
</comment>
<dbReference type="AlphaFoldDB" id="A0A4R1SAV7"/>
<organism evidence="1 2">
    <name type="scientific">Hydrogenispora ethanolica</name>
    <dbReference type="NCBI Taxonomy" id="1082276"/>
    <lineage>
        <taxon>Bacteria</taxon>
        <taxon>Bacillati</taxon>
        <taxon>Bacillota</taxon>
        <taxon>Hydrogenispora</taxon>
    </lineage>
</organism>
<dbReference type="SUPFAM" id="SSF75304">
    <property type="entry name" value="Amidase signature (AS) enzymes"/>
    <property type="match status" value="1"/>
</dbReference>
<dbReference type="InterPro" id="IPR036928">
    <property type="entry name" value="AS_sf"/>
</dbReference>
<evidence type="ECO:0000313" key="1">
    <source>
        <dbReference type="EMBL" id="TCL76509.1"/>
    </source>
</evidence>